<evidence type="ECO:0000313" key="2">
    <source>
        <dbReference type="Proteomes" id="UP000314294"/>
    </source>
</evidence>
<dbReference type="AlphaFoldDB" id="A0A4Z2GVL1"/>
<dbReference type="EMBL" id="SRLO01000421">
    <property type="protein sequence ID" value="TNN56782.1"/>
    <property type="molecule type" value="Genomic_DNA"/>
</dbReference>
<reference evidence="1 2" key="1">
    <citation type="submission" date="2019-03" db="EMBL/GenBank/DDBJ databases">
        <title>First draft genome of Liparis tanakae, snailfish: a comprehensive survey of snailfish specific genes.</title>
        <authorList>
            <person name="Kim W."/>
            <person name="Song I."/>
            <person name="Jeong J.-H."/>
            <person name="Kim D."/>
            <person name="Kim S."/>
            <person name="Ryu S."/>
            <person name="Song J.Y."/>
            <person name="Lee S.K."/>
        </authorList>
    </citation>
    <scope>NUCLEOTIDE SEQUENCE [LARGE SCALE GENOMIC DNA]</scope>
    <source>
        <tissue evidence="1">Muscle</tissue>
    </source>
</reference>
<protein>
    <submittedName>
        <fullName evidence="1">Uncharacterized protein</fullName>
    </submittedName>
</protein>
<gene>
    <name evidence="1" type="ORF">EYF80_033040</name>
</gene>
<evidence type="ECO:0000313" key="1">
    <source>
        <dbReference type="EMBL" id="TNN56782.1"/>
    </source>
</evidence>
<name>A0A4Z2GVL1_9TELE</name>
<sequence>MGRRVLPGPRKLRLPAFSSPLLGRIIALLARAAGRLGRVYRKLIIRQSVSLGGPAWIATRLGVRNRALRAEAGDALGEVSVSVRPSRRRNTVFRILRRTFSRVP</sequence>
<dbReference type="Proteomes" id="UP000314294">
    <property type="component" value="Unassembled WGS sequence"/>
</dbReference>
<accession>A0A4Z2GVL1</accession>
<keyword evidence="2" id="KW-1185">Reference proteome</keyword>
<comment type="caution">
    <text evidence="1">The sequence shown here is derived from an EMBL/GenBank/DDBJ whole genome shotgun (WGS) entry which is preliminary data.</text>
</comment>
<proteinExistence type="predicted"/>
<organism evidence="1 2">
    <name type="scientific">Liparis tanakae</name>
    <name type="common">Tanaka's snailfish</name>
    <dbReference type="NCBI Taxonomy" id="230148"/>
    <lineage>
        <taxon>Eukaryota</taxon>
        <taxon>Metazoa</taxon>
        <taxon>Chordata</taxon>
        <taxon>Craniata</taxon>
        <taxon>Vertebrata</taxon>
        <taxon>Euteleostomi</taxon>
        <taxon>Actinopterygii</taxon>
        <taxon>Neopterygii</taxon>
        <taxon>Teleostei</taxon>
        <taxon>Neoteleostei</taxon>
        <taxon>Acanthomorphata</taxon>
        <taxon>Eupercaria</taxon>
        <taxon>Perciformes</taxon>
        <taxon>Cottioidei</taxon>
        <taxon>Cottales</taxon>
        <taxon>Liparidae</taxon>
        <taxon>Liparis</taxon>
    </lineage>
</organism>